<dbReference type="NCBIfam" id="TIGR02937">
    <property type="entry name" value="sigma70-ECF"/>
    <property type="match status" value="1"/>
</dbReference>
<dbReference type="GO" id="GO:0003677">
    <property type="term" value="F:DNA binding"/>
    <property type="evidence" value="ECO:0007669"/>
    <property type="project" value="UniProtKB-KW"/>
</dbReference>
<dbReference type="EMBL" id="VRLW01000001">
    <property type="protein sequence ID" value="KAA1257870.1"/>
    <property type="molecule type" value="Genomic_DNA"/>
</dbReference>
<dbReference type="Gene3D" id="1.10.1740.10">
    <property type="match status" value="1"/>
</dbReference>
<sequence>MESSQRISRAKRGGREAFGELYDWLITPVYRYAWNQVGDQCAAEDICSEAFLALVKELDDLPESDLAVMAWIRRVVRNKSVDWIRRNQVQRKAWAVIATTERDVPEAASPSSAMEEQEDCHLVQSILGRLPSDHRDALELCYLDGFSVQQVATALELSMSAANSLLYRARESFRKECDRLQARPAESSIVSSPEQGAG</sequence>
<proteinExistence type="inferred from homology"/>
<dbReference type="CDD" id="cd06171">
    <property type="entry name" value="Sigma70_r4"/>
    <property type="match status" value="1"/>
</dbReference>
<keyword evidence="3" id="KW-0731">Sigma factor</keyword>
<evidence type="ECO:0000256" key="2">
    <source>
        <dbReference type="ARBA" id="ARBA00023015"/>
    </source>
</evidence>
<evidence type="ECO:0000313" key="8">
    <source>
        <dbReference type="EMBL" id="KAA1257870.1"/>
    </source>
</evidence>
<evidence type="ECO:0000256" key="1">
    <source>
        <dbReference type="ARBA" id="ARBA00010641"/>
    </source>
</evidence>
<comment type="similarity">
    <text evidence="1">Belongs to the sigma-70 factor family. ECF subfamily.</text>
</comment>
<evidence type="ECO:0000256" key="5">
    <source>
        <dbReference type="ARBA" id="ARBA00023163"/>
    </source>
</evidence>
<feature type="domain" description="RNA polymerase sigma-70 region 2" evidence="6">
    <location>
        <begin position="28"/>
        <end position="88"/>
    </location>
</feature>
<dbReference type="GO" id="GO:0016987">
    <property type="term" value="F:sigma factor activity"/>
    <property type="evidence" value="ECO:0007669"/>
    <property type="project" value="UniProtKB-KW"/>
</dbReference>
<dbReference type="Gene3D" id="1.10.10.10">
    <property type="entry name" value="Winged helix-like DNA-binding domain superfamily/Winged helix DNA-binding domain"/>
    <property type="match status" value="1"/>
</dbReference>
<dbReference type="InterPro" id="IPR007627">
    <property type="entry name" value="RNA_pol_sigma70_r2"/>
</dbReference>
<dbReference type="SUPFAM" id="SSF88659">
    <property type="entry name" value="Sigma3 and sigma4 domains of RNA polymerase sigma factors"/>
    <property type="match status" value="1"/>
</dbReference>
<dbReference type="OrthoDB" id="9784984at2"/>
<keyword evidence="2" id="KW-0805">Transcription regulation</keyword>
<dbReference type="InterPro" id="IPR036388">
    <property type="entry name" value="WH-like_DNA-bd_sf"/>
</dbReference>
<accession>A0A5B1CE50</accession>
<dbReference type="InterPro" id="IPR014284">
    <property type="entry name" value="RNA_pol_sigma-70_dom"/>
</dbReference>
<dbReference type="InterPro" id="IPR013324">
    <property type="entry name" value="RNA_pol_sigma_r3/r4-like"/>
</dbReference>
<dbReference type="Pfam" id="PF08281">
    <property type="entry name" value="Sigma70_r4_2"/>
    <property type="match status" value="1"/>
</dbReference>
<evidence type="ECO:0000259" key="6">
    <source>
        <dbReference type="Pfam" id="PF04542"/>
    </source>
</evidence>
<protein>
    <submittedName>
        <fullName evidence="8">ECF RNA polymerase sigma factor SigW</fullName>
    </submittedName>
</protein>
<dbReference type="Proteomes" id="UP000322699">
    <property type="component" value="Unassembled WGS sequence"/>
</dbReference>
<evidence type="ECO:0000256" key="4">
    <source>
        <dbReference type="ARBA" id="ARBA00023125"/>
    </source>
</evidence>
<dbReference type="AlphaFoldDB" id="A0A5B1CE50"/>
<dbReference type="InterPro" id="IPR039425">
    <property type="entry name" value="RNA_pol_sigma-70-like"/>
</dbReference>
<dbReference type="InterPro" id="IPR013325">
    <property type="entry name" value="RNA_pol_sigma_r2"/>
</dbReference>
<dbReference type="GO" id="GO:0006352">
    <property type="term" value="P:DNA-templated transcription initiation"/>
    <property type="evidence" value="ECO:0007669"/>
    <property type="project" value="InterPro"/>
</dbReference>
<gene>
    <name evidence="8" type="primary">sigW_1</name>
    <name evidence="8" type="ORF">LF1_03600</name>
</gene>
<evidence type="ECO:0000256" key="3">
    <source>
        <dbReference type="ARBA" id="ARBA00023082"/>
    </source>
</evidence>
<keyword evidence="5" id="KW-0804">Transcription</keyword>
<organism evidence="8 9">
    <name type="scientific">Rubripirellula obstinata</name>
    <dbReference type="NCBI Taxonomy" id="406547"/>
    <lineage>
        <taxon>Bacteria</taxon>
        <taxon>Pseudomonadati</taxon>
        <taxon>Planctomycetota</taxon>
        <taxon>Planctomycetia</taxon>
        <taxon>Pirellulales</taxon>
        <taxon>Pirellulaceae</taxon>
        <taxon>Rubripirellula</taxon>
    </lineage>
</organism>
<dbReference type="PANTHER" id="PTHR43133">
    <property type="entry name" value="RNA POLYMERASE ECF-TYPE SIGMA FACTO"/>
    <property type="match status" value="1"/>
</dbReference>
<keyword evidence="4" id="KW-0238">DNA-binding</keyword>
<keyword evidence="9" id="KW-1185">Reference proteome</keyword>
<dbReference type="PANTHER" id="PTHR43133:SF8">
    <property type="entry name" value="RNA POLYMERASE SIGMA FACTOR HI_1459-RELATED"/>
    <property type="match status" value="1"/>
</dbReference>
<evidence type="ECO:0000313" key="9">
    <source>
        <dbReference type="Proteomes" id="UP000322699"/>
    </source>
</evidence>
<name>A0A5B1CE50_9BACT</name>
<comment type="caution">
    <text evidence="8">The sequence shown here is derived from an EMBL/GenBank/DDBJ whole genome shotgun (WGS) entry which is preliminary data.</text>
</comment>
<dbReference type="Pfam" id="PF04542">
    <property type="entry name" value="Sigma70_r2"/>
    <property type="match status" value="1"/>
</dbReference>
<feature type="domain" description="RNA polymerase sigma factor 70 region 4 type 2" evidence="7">
    <location>
        <begin position="122"/>
        <end position="171"/>
    </location>
</feature>
<evidence type="ECO:0000259" key="7">
    <source>
        <dbReference type="Pfam" id="PF08281"/>
    </source>
</evidence>
<dbReference type="InterPro" id="IPR013249">
    <property type="entry name" value="RNA_pol_sigma70_r4_t2"/>
</dbReference>
<dbReference type="RefSeq" id="WP_068261611.1">
    <property type="nucleotide sequence ID" value="NZ_LWSK01000026.1"/>
</dbReference>
<reference evidence="8 9" key="1">
    <citation type="submission" date="2019-08" db="EMBL/GenBank/DDBJ databases">
        <title>Deep-cultivation of Planctomycetes and their phenomic and genomic characterization uncovers novel biology.</title>
        <authorList>
            <person name="Wiegand S."/>
            <person name="Jogler M."/>
            <person name="Boedeker C."/>
            <person name="Pinto D."/>
            <person name="Vollmers J."/>
            <person name="Rivas-Marin E."/>
            <person name="Kohn T."/>
            <person name="Peeters S.H."/>
            <person name="Heuer A."/>
            <person name="Rast P."/>
            <person name="Oberbeckmann S."/>
            <person name="Bunk B."/>
            <person name="Jeske O."/>
            <person name="Meyerdierks A."/>
            <person name="Storesund J.E."/>
            <person name="Kallscheuer N."/>
            <person name="Luecker S."/>
            <person name="Lage O.M."/>
            <person name="Pohl T."/>
            <person name="Merkel B.J."/>
            <person name="Hornburger P."/>
            <person name="Mueller R.-W."/>
            <person name="Bruemmer F."/>
            <person name="Labrenz M."/>
            <person name="Spormann A.M."/>
            <person name="Op Den Camp H."/>
            <person name="Overmann J."/>
            <person name="Amann R."/>
            <person name="Jetten M.S.M."/>
            <person name="Mascher T."/>
            <person name="Medema M.H."/>
            <person name="Devos D.P."/>
            <person name="Kaster A.-K."/>
            <person name="Ovreas L."/>
            <person name="Rohde M."/>
            <person name="Galperin M.Y."/>
            <person name="Jogler C."/>
        </authorList>
    </citation>
    <scope>NUCLEOTIDE SEQUENCE [LARGE SCALE GENOMIC DNA]</scope>
    <source>
        <strain evidence="8 9">LF1</strain>
    </source>
</reference>
<dbReference type="SUPFAM" id="SSF88946">
    <property type="entry name" value="Sigma2 domain of RNA polymerase sigma factors"/>
    <property type="match status" value="1"/>
</dbReference>